<keyword evidence="1" id="KW-0472">Membrane</keyword>
<sequence length="180" mass="19647">MDQGWAAIVGAGVGVVGTLSTSWLKTTADRRLARDQGAAEHGRELRGERREVYLAFTEAAEPVDAVLHRIAHQDGVPAAVRDAPPPTDVLREAVEELGKAVHTLYKAQARLDLMGPEGVAEEAVNVWSDVRSLRTYLERVLQGQLPDDGYPAGLERAVDAVEASRERFARRAREVMETAP</sequence>
<keyword evidence="1" id="KW-0812">Transmembrane</keyword>
<protein>
    <submittedName>
        <fullName evidence="2">Uncharacterized protein</fullName>
    </submittedName>
</protein>
<dbReference type="Proteomes" id="UP000670475">
    <property type="component" value="Unassembled WGS sequence"/>
</dbReference>
<name>A0A940RTA2_9ACTN</name>
<dbReference type="AlphaFoldDB" id="A0A940RTA2"/>
<gene>
    <name evidence="2" type="ORF">JFN87_03850</name>
</gene>
<dbReference type="EMBL" id="JAGIQL010000008">
    <property type="protein sequence ID" value="MBP0456637.1"/>
    <property type="molecule type" value="Genomic_DNA"/>
</dbReference>
<comment type="caution">
    <text evidence="2">The sequence shown here is derived from an EMBL/GenBank/DDBJ whole genome shotgun (WGS) entry which is preliminary data.</text>
</comment>
<proteinExistence type="predicted"/>
<reference evidence="2" key="1">
    <citation type="submission" date="2021-03" db="EMBL/GenBank/DDBJ databases">
        <title>Whole genome sequence of Streptomyces bomunensis MMS17-BM035.</title>
        <authorList>
            <person name="Lee J.H."/>
        </authorList>
    </citation>
    <scope>NUCLEOTIDE SEQUENCE</scope>
    <source>
        <strain evidence="2">MMS17-BM035</strain>
    </source>
</reference>
<accession>A0A940RTA2</accession>
<feature type="transmembrane region" description="Helical" evidence="1">
    <location>
        <begin position="6"/>
        <end position="24"/>
    </location>
</feature>
<organism evidence="2 3">
    <name type="scientific">Streptomyces montanisoli</name>
    <dbReference type="NCBI Taxonomy" id="2798581"/>
    <lineage>
        <taxon>Bacteria</taxon>
        <taxon>Bacillati</taxon>
        <taxon>Actinomycetota</taxon>
        <taxon>Actinomycetes</taxon>
        <taxon>Kitasatosporales</taxon>
        <taxon>Streptomycetaceae</taxon>
        <taxon>Streptomyces</taxon>
    </lineage>
</organism>
<evidence type="ECO:0000256" key="1">
    <source>
        <dbReference type="SAM" id="Phobius"/>
    </source>
</evidence>
<dbReference type="RefSeq" id="WP_209338420.1">
    <property type="nucleotide sequence ID" value="NZ_JAGIQL010000008.1"/>
</dbReference>
<evidence type="ECO:0000313" key="2">
    <source>
        <dbReference type="EMBL" id="MBP0456637.1"/>
    </source>
</evidence>
<evidence type="ECO:0000313" key="3">
    <source>
        <dbReference type="Proteomes" id="UP000670475"/>
    </source>
</evidence>
<keyword evidence="1" id="KW-1133">Transmembrane helix</keyword>
<keyword evidence="3" id="KW-1185">Reference proteome</keyword>